<feature type="transmembrane region" description="Helical" evidence="6">
    <location>
        <begin position="140"/>
        <end position="163"/>
    </location>
</feature>
<evidence type="ECO:0000256" key="2">
    <source>
        <dbReference type="ARBA" id="ARBA00022475"/>
    </source>
</evidence>
<feature type="transmembrane region" description="Helical" evidence="6">
    <location>
        <begin position="354"/>
        <end position="374"/>
    </location>
</feature>
<sequence>MKLRTIISFAVGPIGAALLGFITLPVITWFFSSADIGRIALLHVVLSFGVLLFSMGLDQAYVREYHEDPNRPTLLKVTLLPGFGLLLMALALTMVEPTFLSRMLFGLPEVSYSILVAVCVLASFTSRFLSLILRMQERGLAYSMSQVLPKVVFLALVGLYVLFADEFNFVKLLVGHTVSLLTVVVIYSWNTRQDWLLSVRAPFSVERFKFLLSYSSPLILASLAFWGLTAMDKLFLRGLSSFEELGVYSVAVSFAAAATIVQTIFSTIWAPLVYKWAAAGINEDKVRQVIGYVLAVVLGLFAAAGLFSWIILYLLPEQYVEVQYLVVACMAFPLLYALSEATKVGIGIQRKTKLSMIAAVVAALLNLVGNYLLIPILGAQGAALSTAVAFFVFFVLRTEFAIRVWIPLPRLLLYAPTGTCVILSILMVLYGEHYANLLRIAFAAIALFALALFWRTHRSGG</sequence>
<keyword evidence="4 6" id="KW-1133">Transmembrane helix</keyword>
<evidence type="ECO:0000256" key="3">
    <source>
        <dbReference type="ARBA" id="ARBA00022692"/>
    </source>
</evidence>
<dbReference type="RefSeq" id="WP_126753996.1">
    <property type="nucleotide sequence ID" value="NZ_PIPY01000003.1"/>
</dbReference>
<accession>A0A432YNQ6</accession>
<evidence type="ECO:0000313" key="7">
    <source>
        <dbReference type="EMBL" id="RUO62631.1"/>
    </source>
</evidence>
<evidence type="ECO:0000256" key="1">
    <source>
        <dbReference type="ARBA" id="ARBA00004651"/>
    </source>
</evidence>
<comment type="subcellular location">
    <subcellularLocation>
        <location evidence="1">Cell membrane</location>
        <topology evidence="1">Multi-pass membrane protein</topology>
    </subcellularLocation>
</comment>
<dbReference type="EMBL" id="PIPY01000003">
    <property type="protein sequence ID" value="RUO62631.1"/>
    <property type="molecule type" value="Genomic_DNA"/>
</dbReference>
<dbReference type="Pfam" id="PF01943">
    <property type="entry name" value="Polysacc_synt"/>
    <property type="match status" value="1"/>
</dbReference>
<reference evidence="8" key="1">
    <citation type="journal article" date="2018" name="Front. Microbiol.">
        <title>Genome-Based Analysis Reveals the Taxonomy and Diversity of the Family Idiomarinaceae.</title>
        <authorList>
            <person name="Liu Y."/>
            <person name="Lai Q."/>
            <person name="Shao Z."/>
        </authorList>
    </citation>
    <scope>NUCLEOTIDE SEQUENCE [LARGE SCALE GENOMIC DNA]</scope>
    <source>
        <strain evidence="8">CVS-6</strain>
    </source>
</reference>
<dbReference type="OrthoDB" id="103403at2"/>
<keyword evidence="2" id="KW-1003">Cell membrane</keyword>
<dbReference type="GO" id="GO:0005886">
    <property type="term" value="C:plasma membrane"/>
    <property type="evidence" value="ECO:0007669"/>
    <property type="project" value="UniProtKB-SubCell"/>
</dbReference>
<feature type="transmembrane region" description="Helical" evidence="6">
    <location>
        <begin position="289"/>
        <end position="316"/>
    </location>
</feature>
<feature type="transmembrane region" description="Helical" evidence="6">
    <location>
        <begin position="74"/>
        <end position="92"/>
    </location>
</feature>
<dbReference type="Proteomes" id="UP000288259">
    <property type="component" value="Unassembled WGS sequence"/>
</dbReference>
<feature type="transmembrane region" description="Helical" evidence="6">
    <location>
        <begin position="248"/>
        <end position="277"/>
    </location>
</feature>
<dbReference type="InterPro" id="IPR002797">
    <property type="entry name" value="Polysacc_synth"/>
</dbReference>
<evidence type="ECO:0000256" key="5">
    <source>
        <dbReference type="ARBA" id="ARBA00023136"/>
    </source>
</evidence>
<keyword evidence="5 6" id="KW-0472">Membrane</keyword>
<proteinExistence type="predicted"/>
<name>A0A432YNQ6_9GAMM</name>
<feature type="transmembrane region" description="Helical" evidence="6">
    <location>
        <begin position="411"/>
        <end position="431"/>
    </location>
</feature>
<evidence type="ECO:0000313" key="8">
    <source>
        <dbReference type="Proteomes" id="UP000288259"/>
    </source>
</evidence>
<evidence type="ECO:0000256" key="6">
    <source>
        <dbReference type="SAM" id="Phobius"/>
    </source>
</evidence>
<feature type="transmembrane region" description="Helical" evidence="6">
    <location>
        <begin position="322"/>
        <end position="342"/>
    </location>
</feature>
<feature type="transmembrane region" description="Helical" evidence="6">
    <location>
        <begin position="380"/>
        <end position="399"/>
    </location>
</feature>
<protein>
    <submittedName>
        <fullName evidence="7">Polysaccharide biosynthesis protein</fullName>
    </submittedName>
</protein>
<keyword evidence="3 6" id="KW-0812">Transmembrane</keyword>
<feature type="transmembrane region" description="Helical" evidence="6">
    <location>
        <begin position="169"/>
        <end position="189"/>
    </location>
</feature>
<dbReference type="InterPro" id="IPR050833">
    <property type="entry name" value="Poly_Biosynth_Transport"/>
</dbReference>
<gene>
    <name evidence="7" type="ORF">CWI71_04150</name>
</gene>
<evidence type="ECO:0000256" key="4">
    <source>
        <dbReference type="ARBA" id="ARBA00022989"/>
    </source>
</evidence>
<dbReference type="PANTHER" id="PTHR30250:SF11">
    <property type="entry name" value="O-ANTIGEN TRANSPORTER-RELATED"/>
    <property type="match status" value="1"/>
</dbReference>
<feature type="transmembrane region" description="Helical" evidence="6">
    <location>
        <begin position="437"/>
        <end position="454"/>
    </location>
</feature>
<keyword evidence="8" id="KW-1185">Reference proteome</keyword>
<dbReference type="AlphaFoldDB" id="A0A432YNQ6"/>
<organism evidence="7 8">
    <name type="scientific">Pseudidiomarina insulisalsae</name>
    <dbReference type="NCBI Taxonomy" id="575789"/>
    <lineage>
        <taxon>Bacteria</taxon>
        <taxon>Pseudomonadati</taxon>
        <taxon>Pseudomonadota</taxon>
        <taxon>Gammaproteobacteria</taxon>
        <taxon>Alteromonadales</taxon>
        <taxon>Idiomarinaceae</taxon>
        <taxon>Pseudidiomarina</taxon>
    </lineage>
</organism>
<feature type="transmembrane region" description="Helical" evidence="6">
    <location>
        <begin position="210"/>
        <end position="228"/>
    </location>
</feature>
<feature type="transmembrane region" description="Helical" evidence="6">
    <location>
        <begin position="112"/>
        <end position="133"/>
    </location>
</feature>
<feature type="transmembrane region" description="Helical" evidence="6">
    <location>
        <begin position="7"/>
        <end position="30"/>
    </location>
</feature>
<dbReference type="PANTHER" id="PTHR30250">
    <property type="entry name" value="PST FAMILY PREDICTED COLANIC ACID TRANSPORTER"/>
    <property type="match status" value="1"/>
</dbReference>
<feature type="transmembrane region" description="Helical" evidence="6">
    <location>
        <begin position="36"/>
        <end position="53"/>
    </location>
</feature>
<comment type="caution">
    <text evidence="7">The sequence shown here is derived from an EMBL/GenBank/DDBJ whole genome shotgun (WGS) entry which is preliminary data.</text>
</comment>